<keyword evidence="9" id="KW-1185">Reference proteome</keyword>
<evidence type="ECO:0000256" key="5">
    <source>
        <dbReference type="SAM" id="Phobius"/>
    </source>
</evidence>
<dbReference type="PANTHER" id="PTHR43531:SF11">
    <property type="entry name" value="METHYL-ACCEPTING CHEMOTAXIS PROTEIN 3"/>
    <property type="match status" value="1"/>
</dbReference>
<dbReference type="Gene3D" id="6.10.340.10">
    <property type="match status" value="1"/>
</dbReference>
<keyword evidence="1" id="KW-0145">Chemotaxis</keyword>
<feature type="domain" description="HAMP" evidence="7">
    <location>
        <begin position="211"/>
        <end position="264"/>
    </location>
</feature>
<dbReference type="CDD" id="cd11386">
    <property type="entry name" value="MCP_signal"/>
    <property type="match status" value="1"/>
</dbReference>
<name>A0ABS3J9B7_9HYPH</name>
<evidence type="ECO:0000256" key="4">
    <source>
        <dbReference type="SAM" id="MobiDB-lite"/>
    </source>
</evidence>
<comment type="similarity">
    <text evidence="2">Belongs to the methyl-accepting chemotaxis (MCP) protein family.</text>
</comment>
<keyword evidence="5" id="KW-1133">Transmembrane helix</keyword>
<dbReference type="CDD" id="cd06225">
    <property type="entry name" value="HAMP"/>
    <property type="match status" value="1"/>
</dbReference>
<dbReference type="Pfam" id="PF00672">
    <property type="entry name" value="HAMP"/>
    <property type="match status" value="1"/>
</dbReference>
<evidence type="ECO:0000256" key="1">
    <source>
        <dbReference type="ARBA" id="ARBA00022500"/>
    </source>
</evidence>
<dbReference type="Pfam" id="PF00015">
    <property type="entry name" value="MCPsignal"/>
    <property type="match status" value="1"/>
</dbReference>
<dbReference type="PROSITE" id="PS50885">
    <property type="entry name" value="HAMP"/>
    <property type="match status" value="2"/>
</dbReference>
<feature type="region of interest" description="Disordered" evidence="4">
    <location>
        <begin position="595"/>
        <end position="647"/>
    </location>
</feature>
<dbReference type="SUPFAM" id="SSF158472">
    <property type="entry name" value="HAMP domain-like"/>
    <property type="match status" value="1"/>
</dbReference>
<feature type="compositionally biased region" description="Low complexity" evidence="4">
    <location>
        <begin position="596"/>
        <end position="621"/>
    </location>
</feature>
<dbReference type="Gene3D" id="1.10.287.950">
    <property type="entry name" value="Methyl-accepting chemotaxis protein"/>
    <property type="match status" value="1"/>
</dbReference>
<dbReference type="SUPFAM" id="SSF58104">
    <property type="entry name" value="Methyl-accepting chemotaxis protein (MCP) signaling domain"/>
    <property type="match status" value="1"/>
</dbReference>
<feature type="domain" description="HAMP" evidence="7">
    <location>
        <begin position="303"/>
        <end position="344"/>
    </location>
</feature>
<proteinExistence type="inferred from homology"/>
<reference evidence="8 9" key="1">
    <citation type="submission" date="2021-03" db="EMBL/GenBank/DDBJ databases">
        <title>Whole genome sequence of Jiella sp. MQZ13P-4.</title>
        <authorList>
            <person name="Tuo L."/>
        </authorList>
    </citation>
    <scope>NUCLEOTIDE SEQUENCE [LARGE SCALE GENOMIC DNA]</scope>
    <source>
        <strain evidence="8 9">MQZ13P-4</strain>
    </source>
</reference>
<dbReference type="PROSITE" id="PS50111">
    <property type="entry name" value="CHEMOTAXIS_TRANSDUC_2"/>
    <property type="match status" value="1"/>
</dbReference>
<dbReference type="EMBL" id="JAFMPY010000035">
    <property type="protein sequence ID" value="MBO0906264.1"/>
    <property type="molecule type" value="Genomic_DNA"/>
</dbReference>
<evidence type="ECO:0000259" key="7">
    <source>
        <dbReference type="PROSITE" id="PS50885"/>
    </source>
</evidence>
<evidence type="ECO:0000259" key="6">
    <source>
        <dbReference type="PROSITE" id="PS50111"/>
    </source>
</evidence>
<comment type="caution">
    <text evidence="8">The sequence shown here is derived from an EMBL/GenBank/DDBJ whole genome shotgun (WGS) entry which is preliminary data.</text>
</comment>
<gene>
    <name evidence="8" type="ORF">J1C47_21650</name>
</gene>
<sequence length="647" mass="67891">MHPKNMTISRKLALTLGFLSFLALAMGATIFWTTSSIATAAAVKDHRTAVSDAAIDARFSLARQENSLRGFMITRDEYFSGRVKEHYKSFLTALDKLNQLAGPDSGFAALYDSVKTAMAAWQSEIADPVIAGARSEATYPQALAIFKSGKADQFIEPIENALDAERDGAREASATAASAEQASITLSRNAIVIALVAIAVAALSLGVMLAKNIIRPINEMTAAMRRLAAGDKSIEVPAQGRGDEVGQMAAAVEVFKLAALRQDDLQREAEAARTDQEAARQRQADLEHAKAEDLREFMGVVDQSFDRLSTGDLTVRMTGKVAPEFEPIRAKFNGSVEELESAIGRVVETVGAIRAGLSEITVASNDLAHRTEQQAASLEETVAALGEVTSGVNRTAEGAGTARNTANSARIKAQKGGEIVAEAVTAMTAIEGSSQQINQIIGVIDEIAFQTNLLALNAGVEAARAGEAGKGFAVVAQEVRALAQRSAEAAKEIKSLINASSEHVGRGVELVTASGRSLDEIVAEVAGMAEVIAEIADNAREQATSLREVSGAADQMDKVTQQNAAMVEQTTAAAQTVAKETEGLADTVTRFKTAARKQAAAPARRAGATAAPAPRPAAARPVPQLKAGGSGGAARKPAAAEESWEEF</sequence>
<evidence type="ECO:0000313" key="9">
    <source>
        <dbReference type="Proteomes" id="UP000664288"/>
    </source>
</evidence>
<keyword evidence="3" id="KW-0807">Transducer</keyword>
<dbReference type="InterPro" id="IPR003660">
    <property type="entry name" value="HAMP_dom"/>
</dbReference>
<accession>A0ABS3J9B7</accession>
<evidence type="ECO:0000313" key="8">
    <source>
        <dbReference type="EMBL" id="MBO0906264.1"/>
    </source>
</evidence>
<feature type="transmembrane region" description="Helical" evidence="5">
    <location>
        <begin position="190"/>
        <end position="210"/>
    </location>
</feature>
<evidence type="ECO:0000256" key="3">
    <source>
        <dbReference type="PROSITE-ProRule" id="PRU00284"/>
    </source>
</evidence>
<evidence type="ECO:0000256" key="2">
    <source>
        <dbReference type="ARBA" id="ARBA00029447"/>
    </source>
</evidence>
<organism evidence="8 9">
    <name type="scientific">Jiella sonneratiae</name>
    <dbReference type="NCBI Taxonomy" id="2816856"/>
    <lineage>
        <taxon>Bacteria</taxon>
        <taxon>Pseudomonadati</taxon>
        <taxon>Pseudomonadota</taxon>
        <taxon>Alphaproteobacteria</taxon>
        <taxon>Hyphomicrobiales</taxon>
        <taxon>Aurantimonadaceae</taxon>
        <taxon>Jiella</taxon>
    </lineage>
</organism>
<dbReference type="SMART" id="SM00304">
    <property type="entry name" value="HAMP"/>
    <property type="match status" value="2"/>
</dbReference>
<dbReference type="PANTHER" id="PTHR43531">
    <property type="entry name" value="PROTEIN ICFG"/>
    <property type="match status" value="1"/>
</dbReference>
<dbReference type="InterPro" id="IPR007891">
    <property type="entry name" value="CHASE3"/>
</dbReference>
<keyword evidence="5" id="KW-0812">Transmembrane</keyword>
<dbReference type="Proteomes" id="UP000664288">
    <property type="component" value="Unassembled WGS sequence"/>
</dbReference>
<protein>
    <submittedName>
        <fullName evidence="8">HAMP domain-containing protein</fullName>
    </submittedName>
</protein>
<dbReference type="SMART" id="SM00283">
    <property type="entry name" value="MA"/>
    <property type="match status" value="1"/>
</dbReference>
<feature type="domain" description="Methyl-accepting transducer" evidence="6">
    <location>
        <begin position="349"/>
        <end position="578"/>
    </location>
</feature>
<dbReference type="InterPro" id="IPR004089">
    <property type="entry name" value="MCPsignal_dom"/>
</dbReference>
<keyword evidence="5" id="KW-0472">Membrane</keyword>
<dbReference type="Pfam" id="PF05227">
    <property type="entry name" value="CHASE3"/>
    <property type="match status" value="1"/>
</dbReference>
<dbReference type="InterPro" id="IPR051310">
    <property type="entry name" value="MCP_chemotaxis"/>
</dbReference>